<protein>
    <submittedName>
        <fullName evidence="1">Uncharacterized protein</fullName>
    </submittedName>
</protein>
<dbReference type="AlphaFoldDB" id="A0A087UC22"/>
<feature type="non-terminal residue" evidence="1">
    <location>
        <position position="39"/>
    </location>
</feature>
<gene>
    <name evidence="1" type="ORF">X975_09136</name>
</gene>
<dbReference type="Proteomes" id="UP000054359">
    <property type="component" value="Unassembled WGS sequence"/>
</dbReference>
<sequence>SLKCLGHSPASMLSSYNLTVDFPAHIFISQIFLEKIFSF</sequence>
<dbReference type="EMBL" id="KK119163">
    <property type="protein sequence ID" value="KFM74911.1"/>
    <property type="molecule type" value="Genomic_DNA"/>
</dbReference>
<name>A0A087UC22_STEMI</name>
<evidence type="ECO:0000313" key="2">
    <source>
        <dbReference type="Proteomes" id="UP000054359"/>
    </source>
</evidence>
<evidence type="ECO:0000313" key="1">
    <source>
        <dbReference type="EMBL" id="KFM74911.1"/>
    </source>
</evidence>
<feature type="non-terminal residue" evidence="1">
    <location>
        <position position="1"/>
    </location>
</feature>
<proteinExistence type="predicted"/>
<keyword evidence="2" id="KW-1185">Reference proteome</keyword>
<organism evidence="1 2">
    <name type="scientific">Stegodyphus mimosarum</name>
    <name type="common">African social velvet spider</name>
    <dbReference type="NCBI Taxonomy" id="407821"/>
    <lineage>
        <taxon>Eukaryota</taxon>
        <taxon>Metazoa</taxon>
        <taxon>Ecdysozoa</taxon>
        <taxon>Arthropoda</taxon>
        <taxon>Chelicerata</taxon>
        <taxon>Arachnida</taxon>
        <taxon>Araneae</taxon>
        <taxon>Araneomorphae</taxon>
        <taxon>Entelegynae</taxon>
        <taxon>Eresoidea</taxon>
        <taxon>Eresidae</taxon>
        <taxon>Stegodyphus</taxon>
    </lineage>
</organism>
<accession>A0A087UC22</accession>
<reference evidence="1 2" key="1">
    <citation type="submission" date="2013-11" db="EMBL/GenBank/DDBJ databases">
        <title>Genome sequencing of Stegodyphus mimosarum.</title>
        <authorList>
            <person name="Bechsgaard J."/>
        </authorList>
    </citation>
    <scope>NUCLEOTIDE SEQUENCE [LARGE SCALE GENOMIC DNA]</scope>
</reference>